<dbReference type="NCBIfam" id="NF038065">
    <property type="entry name" value="Pr6Pr"/>
    <property type="match status" value="1"/>
</dbReference>
<gene>
    <name evidence="2" type="ORF">K8W01_15970</name>
</gene>
<reference evidence="2" key="2">
    <citation type="submission" date="2021-09" db="EMBL/GenBank/DDBJ databases">
        <authorList>
            <person name="Gilroy R."/>
        </authorList>
    </citation>
    <scope>NUCLEOTIDE SEQUENCE</scope>
    <source>
        <strain evidence="2">316</strain>
    </source>
</reference>
<accession>A0A921E445</accession>
<dbReference type="EMBL" id="DYYG01000047">
    <property type="protein sequence ID" value="HJE25154.1"/>
    <property type="molecule type" value="Genomic_DNA"/>
</dbReference>
<evidence type="ECO:0000313" key="3">
    <source>
        <dbReference type="Proteomes" id="UP000742631"/>
    </source>
</evidence>
<sequence>MAPSRSARLAAALIALCAALGVAAGFIAVFGRTGSVPATAWIMVAYFTNLTGLVVAVVFGGIALRRPGLSQPWLVAGTALASLLVGVVQRLLLYGLRELRGGDLVGDILLHQALPVLVPLFWLAFVPKGRLSARDPLLFAAYPLAYLAYTLVRGAFDARYPYPFLDVGKLGWGPVAAYAGAIAAAFLAVGWTMVALDRLLARRRPAAG</sequence>
<protein>
    <submittedName>
        <fullName evidence="2">Pr6Pr family membrane protein</fullName>
    </submittedName>
</protein>
<keyword evidence="1" id="KW-0472">Membrane</keyword>
<dbReference type="Proteomes" id="UP000742631">
    <property type="component" value="Unassembled WGS sequence"/>
</dbReference>
<feature type="transmembrane region" description="Helical" evidence="1">
    <location>
        <begin position="41"/>
        <end position="64"/>
    </location>
</feature>
<keyword evidence="1" id="KW-1133">Transmembrane helix</keyword>
<dbReference type="InterPro" id="IPR049713">
    <property type="entry name" value="Pr6Pr-like"/>
</dbReference>
<feature type="transmembrane region" description="Helical" evidence="1">
    <location>
        <begin position="137"/>
        <end position="156"/>
    </location>
</feature>
<reference evidence="2" key="1">
    <citation type="journal article" date="2021" name="PeerJ">
        <title>Extensive microbial diversity within the chicken gut microbiome revealed by metagenomics and culture.</title>
        <authorList>
            <person name="Gilroy R."/>
            <person name="Ravi A."/>
            <person name="Getino M."/>
            <person name="Pursley I."/>
            <person name="Horton D.L."/>
            <person name="Alikhan N.F."/>
            <person name="Baker D."/>
            <person name="Gharbi K."/>
            <person name="Hall N."/>
            <person name="Watson M."/>
            <person name="Adriaenssens E.M."/>
            <person name="Foster-Nyarko E."/>
            <person name="Jarju S."/>
            <person name="Secka A."/>
            <person name="Antonio M."/>
            <person name="Oren A."/>
            <person name="Chaudhuri R.R."/>
            <person name="La Ragione R."/>
            <person name="Hildebrand F."/>
            <person name="Pallen M.J."/>
        </authorList>
    </citation>
    <scope>NUCLEOTIDE SEQUENCE</scope>
    <source>
        <strain evidence="2">316</strain>
    </source>
</reference>
<proteinExistence type="predicted"/>
<name>A0A921E445_9HYPH</name>
<feature type="transmembrane region" description="Helical" evidence="1">
    <location>
        <begin position="176"/>
        <end position="196"/>
    </location>
</feature>
<comment type="caution">
    <text evidence="2">The sequence shown here is derived from an EMBL/GenBank/DDBJ whole genome shotgun (WGS) entry which is preliminary data.</text>
</comment>
<evidence type="ECO:0000313" key="2">
    <source>
        <dbReference type="EMBL" id="HJE25154.1"/>
    </source>
</evidence>
<organism evidence="2 3">
    <name type="scientific">Methylorubrum populi</name>
    <dbReference type="NCBI Taxonomy" id="223967"/>
    <lineage>
        <taxon>Bacteria</taxon>
        <taxon>Pseudomonadati</taxon>
        <taxon>Pseudomonadota</taxon>
        <taxon>Alphaproteobacteria</taxon>
        <taxon>Hyphomicrobiales</taxon>
        <taxon>Methylobacteriaceae</taxon>
        <taxon>Methylorubrum</taxon>
    </lineage>
</organism>
<feature type="transmembrane region" description="Helical" evidence="1">
    <location>
        <begin position="108"/>
        <end position="125"/>
    </location>
</feature>
<feature type="transmembrane region" description="Helical" evidence="1">
    <location>
        <begin position="73"/>
        <end position="96"/>
    </location>
</feature>
<evidence type="ECO:0000256" key="1">
    <source>
        <dbReference type="SAM" id="Phobius"/>
    </source>
</evidence>
<keyword evidence="1" id="KW-0812">Transmembrane</keyword>
<dbReference type="AlphaFoldDB" id="A0A921E445"/>